<feature type="domain" description="G-protein coupled receptors family 1 profile" evidence="7">
    <location>
        <begin position="52"/>
        <end position="297"/>
    </location>
</feature>
<organism evidence="8 9">
    <name type="scientific">Adineta ricciae</name>
    <name type="common">Rotifer</name>
    <dbReference type="NCBI Taxonomy" id="249248"/>
    <lineage>
        <taxon>Eukaryota</taxon>
        <taxon>Metazoa</taxon>
        <taxon>Spiralia</taxon>
        <taxon>Gnathifera</taxon>
        <taxon>Rotifera</taxon>
        <taxon>Eurotatoria</taxon>
        <taxon>Bdelloidea</taxon>
        <taxon>Adinetida</taxon>
        <taxon>Adinetidae</taxon>
        <taxon>Adineta</taxon>
    </lineage>
</organism>
<dbReference type="SUPFAM" id="SSF81321">
    <property type="entry name" value="Family A G protein-coupled receptor-like"/>
    <property type="match status" value="1"/>
</dbReference>
<dbReference type="EMBL" id="CAJNOJ010000182">
    <property type="protein sequence ID" value="CAF1255034.1"/>
    <property type="molecule type" value="Genomic_DNA"/>
</dbReference>
<dbReference type="OrthoDB" id="10035584at2759"/>
<reference evidence="8" key="1">
    <citation type="submission" date="2021-02" db="EMBL/GenBank/DDBJ databases">
        <authorList>
            <person name="Nowell W R."/>
        </authorList>
    </citation>
    <scope>NUCLEOTIDE SEQUENCE</scope>
</reference>
<evidence type="ECO:0000256" key="2">
    <source>
        <dbReference type="ARBA" id="ARBA00022692"/>
    </source>
</evidence>
<dbReference type="GO" id="GO:0016020">
    <property type="term" value="C:membrane"/>
    <property type="evidence" value="ECO:0007669"/>
    <property type="project" value="UniProtKB-SubCell"/>
</dbReference>
<evidence type="ECO:0000259" key="7">
    <source>
        <dbReference type="PROSITE" id="PS50262"/>
    </source>
</evidence>
<feature type="transmembrane region" description="Helical" evidence="6">
    <location>
        <begin position="155"/>
        <end position="173"/>
    </location>
</feature>
<gene>
    <name evidence="8" type="ORF">EDS130_LOCUS28195</name>
</gene>
<evidence type="ECO:0000313" key="9">
    <source>
        <dbReference type="Proteomes" id="UP000663852"/>
    </source>
</evidence>
<name>A0A815AB89_ADIRI</name>
<feature type="transmembrane region" description="Helical" evidence="6">
    <location>
        <begin position="193"/>
        <end position="217"/>
    </location>
</feature>
<dbReference type="AlphaFoldDB" id="A0A815AB89"/>
<sequence>MNAFISVSSKISTINITDHLTGRYDSLNIYIFLTGEVVPKLILACFILGLFGFLVNMFTFLQPDLRSNACCIYTLSSSVIDIVHLSVNIFPNYLGFQYNIPNPWIQSFTLCKLHYFLYNFFPQLATNLLLLSIIDRYACSCGLTSWITRLNQYKMIPRLMTMMVIISGIFSIYAPIFGTDIPQICGFHEKEVYGILTILISGVLQPIVMLLFVLLTYQNIRQRRQRVVRCGNKDWCPAVSTSVCNNDNHSSFGYSFLFPTMDDCTDLHSVPQCEFNGKQNQEIMKYLFVLACLLAVCLTVIYGQASSSRATGRSTNVPATTNRPASTTGGSKLSCVCSCCSGLRCKPVPLQSFPDATCTTKACKEKCKIFEPKHCDHTFMGTNDAFCTVKV</sequence>
<dbReference type="Proteomes" id="UP000663852">
    <property type="component" value="Unassembled WGS sequence"/>
</dbReference>
<keyword evidence="3 6" id="KW-1133">Transmembrane helix</keyword>
<dbReference type="Gene3D" id="1.20.1070.10">
    <property type="entry name" value="Rhodopsin 7-helix transmembrane proteins"/>
    <property type="match status" value="1"/>
</dbReference>
<comment type="subcellular location">
    <subcellularLocation>
        <location evidence="1">Membrane</location>
    </subcellularLocation>
</comment>
<feature type="region of interest" description="Disordered" evidence="5">
    <location>
        <begin position="309"/>
        <end position="329"/>
    </location>
</feature>
<keyword evidence="2 6" id="KW-0812">Transmembrane</keyword>
<evidence type="ECO:0000256" key="6">
    <source>
        <dbReference type="SAM" id="Phobius"/>
    </source>
</evidence>
<evidence type="ECO:0000256" key="4">
    <source>
        <dbReference type="ARBA" id="ARBA00023136"/>
    </source>
</evidence>
<dbReference type="PROSITE" id="PS50262">
    <property type="entry name" value="G_PROTEIN_RECEP_F1_2"/>
    <property type="match status" value="1"/>
</dbReference>
<feature type="transmembrane region" description="Helical" evidence="6">
    <location>
        <begin position="115"/>
        <end position="134"/>
    </location>
</feature>
<evidence type="ECO:0000256" key="5">
    <source>
        <dbReference type="SAM" id="MobiDB-lite"/>
    </source>
</evidence>
<proteinExistence type="predicted"/>
<accession>A0A815AB89</accession>
<feature type="transmembrane region" description="Helical" evidence="6">
    <location>
        <begin position="286"/>
        <end position="305"/>
    </location>
</feature>
<keyword evidence="4 6" id="KW-0472">Membrane</keyword>
<dbReference type="InterPro" id="IPR017452">
    <property type="entry name" value="GPCR_Rhodpsn_7TM"/>
</dbReference>
<evidence type="ECO:0000256" key="3">
    <source>
        <dbReference type="ARBA" id="ARBA00022989"/>
    </source>
</evidence>
<comment type="caution">
    <text evidence="8">The sequence shown here is derived from an EMBL/GenBank/DDBJ whole genome shotgun (WGS) entry which is preliminary data.</text>
</comment>
<evidence type="ECO:0000313" key="8">
    <source>
        <dbReference type="EMBL" id="CAF1255034.1"/>
    </source>
</evidence>
<evidence type="ECO:0000256" key="1">
    <source>
        <dbReference type="ARBA" id="ARBA00004370"/>
    </source>
</evidence>
<protein>
    <recommendedName>
        <fullName evidence="7">G-protein coupled receptors family 1 profile domain-containing protein</fullName>
    </recommendedName>
</protein>